<dbReference type="PRINTS" id="PR00175">
    <property type="entry name" value="NAALASMPORT"/>
</dbReference>
<accession>A0A1G5RXY3</accession>
<dbReference type="PANTHER" id="PTHR30330:SF7">
    <property type="entry name" value="SODIUM_PROTON-DEPENDENT ALANINE CARRIER PROTEIN YRBD-RELATED"/>
    <property type="match status" value="1"/>
</dbReference>
<dbReference type="PANTHER" id="PTHR30330">
    <property type="entry name" value="AGSS FAMILY TRANSPORTER, SODIUM-ALANINE"/>
    <property type="match status" value="1"/>
</dbReference>
<feature type="transmembrane region" description="Helical" evidence="9">
    <location>
        <begin position="16"/>
        <end position="35"/>
    </location>
</feature>
<dbReference type="GO" id="GO:0005886">
    <property type="term" value="C:plasma membrane"/>
    <property type="evidence" value="ECO:0007669"/>
    <property type="project" value="UniProtKB-SubCell"/>
</dbReference>
<feature type="transmembrane region" description="Helical" evidence="9">
    <location>
        <begin position="171"/>
        <end position="192"/>
    </location>
</feature>
<dbReference type="InterPro" id="IPR001463">
    <property type="entry name" value="Na/Ala_symport"/>
</dbReference>
<feature type="transmembrane region" description="Helical" evidence="9">
    <location>
        <begin position="56"/>
        <end position="80"/>
    </location>
</feature>
<comment type="similarity">
    <text evidence="2 9">Belongs to the alanine or glycine:cation symporter (AGCS) (TC 2.A.25) family.</text>
</comment>
<dbReference type="Pfam" id="PF01235">
    <property type="entry name" value="Na_Ala_symp"/>
    <property type="match status" value="1"/>
</dbReference>
<evidence type="ECO:0000256" key="3">
    <source>
        <dbReference type="ARBA" id="ARBA00022448"/>
    </source>
</evidence>
<evidence type="ECO:0000313" key="10">
    <source>
        <dbReference type="EMBL" id="SCZ78995.1"/>
    </source>
</evidence>
<dbReference type="Gene3D" id="1.20.1740.10">
    <property type="entry name" value="Amino acid/polyamine transporter I"/>
    <property type="match status" value="1"/>
</dbReference>
<evidence type="ECO:0000256" key="4">
    <source>
        <dbReference type="ARBA" id="ARBA00022475"/>
    </source>
</evidence>
<evidence type="ECO:0000256" key="7">
    <source>
        <dbReference type="ARBA" id="ARBA00022989"/>
    </source>
</evidence>
<keyword evidence="8 9" id="KW-0472">Membrane</keyword>
<keyword evidence="5 9" id="KW-0812">Transmembrane</keyword>
<feature type="transmembrane region" description="Helical" evidence="9">
    <location>
        <begin position="423"/>
        <end position="443"/>
    </location>
</feature>
<proteinExistence type="inferred from homology"/>
<keyword evidence="7 9" id="KW-1133">Transmembrane helix</keyword>
<feature type="transmembrane region" description="Helical" evidence="9">
    <location>
        <begin position="136"/>
        <end position="159"/>
    </location>
</feature>
<evidence type="ECO:0000256" key="9">
    <source>
        <dbReference type="RuleBase" id="RU363064"/>
    </source>
</evidence>
<feature type="transmembrane region" description="Helical" evidence="9">
    <location>
        <begin position="351"/>
        <end position="373"/>
    </location>
</feature>
<organism evidence="10 11">
    <name type="scientific">Acidaminobacter hydrogenoformans DSM 2784</name>
    <dbReference type="NCBI Taxonomy" id="1120920"/>
    <lineage>
        <taxon>Bacteria</taxon>
        <taxon>Bacillati</taxon>
        <taxon>Bacillota</taxon>
        <taxon>Clostridia</taxon>
        <taxon>Peptostreptococcales</taxon>
        <taxon>Acidaminobacteraceae</taxon>
        <taxon>Acidaminobacter</taxon>
    </lineage>
</organism>
<evidence type="ECO:0000313" key="11">
    <source>
        <dbReference type="Proteomes" id="UP000199208"/>
    </source>
</evidence>
<name>A0A1G5RXY3_9FIRM</name>
<evidence type="ECO:0000256" key="8">
    <source>
        <dbReference type="ARBA" id="ARBA00023136"/>
    </source>
</evidence>
<reference evidence="10 11" key="1">
    <citation type="submission" date="2016-10" db="EMBL/GenBank/DDBJ databases">
        <authorList>
            <person name="de Groot N.N."/>
        </authorList>
    </citation>
    <scope>NUCLEOTIDE SEQUENCE [LARGE SCALE GENOMIC DNA]</scope>
    <source>
        <strain evidence="10 11">DSM 2784</strain>
    </source>
</reference>
<evidence type="ECO:0000256" key="1">
    <source>
        <dbReference type="ARBA" id="ARBA00004651"/>
    </source>
</evidence>
<protein>
    <submittedName>
        <fullName evidence="10">Alanine or glycine:cation symporter, AGCS family</fullName>
    </submittedName>
</protein>
<feature type="transmembrane region" description="Helical" evidence="9">
    <location>
        <begin position="92"/>
        <end position="115"/>
    </location>
</feature>
<evidence type="ECO:0000256" key="2">
    <source>
        <dbReference type="ARBA" id="ARBA00009261"/>
    </source>
</evidence>
<keyword evidence="4 9" id="KW-1003">Cell membrane</keyword>
<feature type="transmembrane region" description="Helical" evidence="9">
    <location>
        <begin position="204"/>
        <end position="225"/>
    </location>
</feature>
<dbReference type="GO" id="GO:0005283">
    <property type="term" value="F:amino acid:sodium symporter activity"/>
    <property type="evidence" value="ECO:0007669"/>
    <property type="project" value="InterPro"/>
</dbReference>
<dbReference type="EMBL" id="FMWL01000006">
    <property type="protein sequence ID" value="SCZ78995.1"/>
    <property type="molecule type" value="Genomic_DNA"/>
</dbReference>
<comment type="subcellular location">
    <subcellularLocation>
        <location evidence="1 9">Cell membrane</location>
        <topology evidence="1 9">Multi-pass membrane protein</topology>
    </subcellularLocation>
</comment>
<dbReference type="RefSeq" id="WP_092590298.1">
    <property type="nucleotide sequence ID" value="NZ_FMWL01000006.1"/>
</dbReference>
<evidence type="ECO:0000256" key="5">
    <source>
        <dbReference type="ARBA" id="ARBA00022692"/>
    </source>
</evidence>
<keyword evidence="11" id="KW-1185">Reference proteome</keyword>
<gene>
    <name evidence="10" type="ORF">SAMN03080599_01518</name>
</gene>
<evidence type="ECO:0000256" key="6">
    <source>
        <dbReference type="ARBA" id="ARBA00022847"/>
    </source>
</evidence>
<dbReference type="AlphaFoldDB" id="A0A1G5RXY3"/>
<dbReference type="FunFam" id="1.20.1740.10:FF:000004">
    <property type="entry name" value="Sodium:alanine symporter family protein"/>
    <property type="match status" value="1"/>
</dbReference>
<sequence>MASIIDMINGILWSNYLIYSLLIIGLYFTVRMKFIQFRSIKEMVKLLLDRKSGEQGITSFQAFALSIAGRVGVGNIAGVATAISLGGPGAVFWMWCLALIGSATAFVESTLAQVYKEEYNGQYRGGTAYYIEKYTGMKFLGILFAISLIYGSTVGVPWLQSHAIASSFENAFGISRMMTGIIVTLLVSIVIFGGVKRIGKVAEVLVPFMAGIYLLIALVIIVLNISELPGVIALIFKSAFGTEQAFAGIVGAAISNGVKRGIYSNEAGMGTATQAAAAADVSHPAKQGLVQAFSVYIDTMLVCTATAFMILITKSYNVMGPTGDFIVNHLQGVEAGPVYTQMAVDTIAPGFGSAFVAIALFLFAYTTLIAYYYAGETVGVYIQEKTGLKLIPVIRGLFVVFTLVGATQTSAIAWGMADIGVGLLTWINIIALAISGGVAIKVLKDYESQKAQGVDPIFNPDDLGIKNADVWRIGNVKSSKIEKSK</sequence>
<dbReference type="OrthoDB" id="9804874at2"/>
<feature type="transmembrane region" description="Helical" evidence="9">
    <location>
        <begin position="393"/>
        <end position="417"/>
    </location>
</feature>
<dbReference type="Proteomes" id="UP000199208">
    <property type="component" value="Unassembled WGS sequence"/>
</dbReference>
<feature type="transmembrane region" description="Helical" evidence="9">
    <location>
        <begin position="231"/>
        <end position="254"/>
    </location>
</feature>
<feature type="transmembrane region" description="Helical" evidence="9">
    <location>
        <begin position="293"/>
        <end position="312"/>
    </location>
</feature>
<dbReference type="NCBIfam" id="TIGR00835">
    <property type="entry name" value="agcS"/>
    <property type="match status" value="1"/>
</dbReference>
<keyword evidence="3 9" id="KW-0813">Transport</keyword>
<keyword evidence="6 9" id="KW-0769">Symport</keyword>